<feature type="domain" description="bAvd-like" evidence="1">
    <location>
        <begin position="10"/>
        <end position="112"/>
    </location>
</feature>
<gene>
    <name evidence="2" type="ORF">AUJ40_02730</name>
</gene>
<evidence type="ECO:0000313" key="2">
    <source>
        <dbReference type="EMBL" id="OIN88980.1"/>
    </source>
</evidence>
<evidence type="ECO:0000259" key="1">
    <source>
        <dbReference type="Pfam" id="PF22296"/>
    </source>
</evidence>
<sequence>MSRYDHLKIYKSVYELILYFYKLSRGFTREFKFGLGQEIRSLLTDLLDRVVIANNSSNQEKIIVLSNTEVLIEKIKLKGRLLKDMNAIKIKSYEYFSRQLIESSKQISAWKKWAEASRC</sequence>
<organism evidence="2 3">
    <name type="scientific">Candidatus Berkelbacteria bacterium CG1_02_42_45</name>
    <dbReference type="NCBI Taxonomy" id="1805036"/>
    <lineage>
        <taxon>Bacteria</taxon>
        <taxon>Candidatus Berkelbacteria</taxon>
    </lineage>
</organism>
<dbReference type="AlphaFoldDB" id="A0A1J4RRQ1"/>
<evidence type="ECO:0000313" key="3">
    <source>
        <dbReference type="Proteomes" id="UP000182753"/>
    </source>
</evidence>
<dbReference type="InterPro" id="IPR055360">
    <property type="entry name" value="bAvd"/>
</dbReference>
<protein>
    <recommendedName>
        <fullName evidence="1">bAvd-like domain-containing protein</fullName>
    </recommendedName>
</protein>
<accession>A0A1J4RRQ1</accession>
<reference evidence="2 3" key="1">
    <citation type="journal article" date="2016" name="Environ. Microbiol.">
        <title>Genomic resolution of a cold subsurface aquifer community provides metabolic insights for novel microbes adapted to high CO concentrations.</title>
        <authorList>
            <person name="Probst A.J."/>
            <person name="Castelle C.J."/>
            <person name="Singh A."/>
            <person name="Brown C.T."/>
            <person name="Anantharaman K."/>
            <person name="Sharon I."/>
            <person name="Hug L.A."/>
            <person name="Burstein D."/>
            <person name="Emerson J.B."/>
            <person name="Thomas B.C."/>
            <person name="Banfield J.F."/>
        </authorList>
    </citation>
    <scope>NUCLEOTIDE SEQUENCE [LARGE SCALE GENOMIC DNA]</scope>
    <source>
        <strain evidence="2">CG1_02_42_45</strain>
    </source>
</reference>
<dbReference type="InterPro" id="IPR036583">
    <property type="entry name" value="23S_rRNA_IVS_sf"/>
</dbReference>
<dbReference type="Pfam" id="PF22296">
    <property type="entry name" value="bAvd"/>
    <property type="match status" value="1"/>
</dbReference>
<proteinExistence type="predicted"/>
<comment type="caution">
    <text evidence="2">The sequence shown here is derived from an EMBL/GenBank/DDBJ whole genome shotgun (WGS) entry which is preliminary data.</text>
</comment>
<dbReference type="EMBL" id="MNUJ01000054">
    <property type="protein sequence ID" value="OIN88980.1"/>
    <property type="molecule type" value="Genomic_DNA"/>
</dbReference>
<dbReference type="Proteomes" id="UP000182753">
    <property type="component" value="Unassembled WGS sequence"/>
</dbReference>
<dbReference type="CDD" id="cd16376">
    <property type="entry name" value="Avd_like"/>
    <property type="match status" value="1"/>
</dbReference>
<name>A0A1J4RRQ1_9BACT</name>
<dbReference type="Gene3D" id="1.20.1440.60">
    <property type="entry name" value="23S rRNA-intervening sequence"/>
    <property type="match status" value="1"/>
</dbReference>